<dbReference type="OrthoDB" id="9802318at2"/>
<gene>
    <name evidence="5" type="ORF">E1283_01555</name>
</gene>
<evidence type="ECO:0000259" key="4">
    <source>
        <dbReference type="Pfam" id="PF13472"/>
    </source>
</evidence>
<proteinExistence type="inferred from homology"/>
<evidence type="ECO:0000256" key="1">
    <source>
        <dbReference type="ARBA" id="ARBA00008668"/>
    </source>
</evidence>
<comment type="similarity">
    <text evidence="1">Belongs to the 'GDSL' lipolytic enzyme family.</text>
</comment>
<dbReference type="GO" id="GO:0016787">
    <property type="term" value="F:hydrolase activity"/>
    <property type="evidence" value="ECO:0007669"/>
    <property type="project" value="UniProtKB-KW"/>
</dbReference>
<name>A0A4R4TPJ6_9ACTN</name>
<dbReference type="SUPFAM" id="SSF52266">
    <property type="entry name" value="SGNH hydrolase"/>
    <property type="match status" value="1"/>
</dbReference>
<feature type="signal peptide" evidence="3">
    <location>
        <begin position="1"/>
        <end position="27"/>
    </location>
</feature>
<keyword evidence="6" id="KW-1185">Reference proteome</keyword>
<dbReference type="Pfam" id="PF13472">
    <property type="entry name" value="Lipase_GDSL_2"/>
    <property type="match status" value="1"/>
</dbReference>
<dbReference type="AlphaFoldDB" id="A0A4R4TPJ6"/>
<dbReference type="Gene3D" id="3.40.50.1110">
    <property type="entry name" value="SGNH hydrolase"/>
    <property type="match status" value="1"/>
</dbReference>
<dbReference type="PANTHER" id="PTHR43695:SF1">
    <property type="entry name" value="RHAMNOGALACTURONAN ACETYLESTERASE"/>
    <property type="match status" value="1"/>
</dbReference>
<evidence type="ECO:0000313" key="5">
    <source>
        <dbReference type="EMBL" id="TDC79991.1"/>
    </source>
</evidence>
<keyword evidence="3" id="KW-0732">Signal</keyword>
<comment type="caution">
    <text evidence="5">The sequence shown here is derived from an EMBL/GenBank/DDBJ whole genome shotgun (WGS) entry which is preliminary data.</text>
</comment>
<sequence length="267" mass="29710">MISTRRTLLASLLGLPLGLATAPIALAAPREDNRPVPRTLYIAGDSTAAQKYATAAPETGWGMALPFFLRPTLTVANHAMNGRSSKSFVDEGRLAAILESIRPDDLLLVQFAHNDEKIEDPTRYTEPWTTYQDHLRQYVTEARARGARPVLATSVERRRFDAAGDAVPTHGDYPAAMRALAAEERVPLLDIQRISLSLWQKLGAEETKRYFNWTGTVQDNTHFSPLGAIEIARLTAGRLAAEEVLRRPDVRRLDDDIPESWITWPEG</sequence>
<keyword evidence="2" id="KW-0378">Hydrolase</keyword>
<dbReference type="CDD" id="cd01821">
    <property type="entry name" value="Rhamnogalacturan_acetylesterase_like"/>
    <property type="match status" value="1"/>
</dbReference>
<dbReference type="InterPro" id="IPR006311">
    <property type="entry name" value="TAT_signal"/>
</dbReference>
<evidence type="ECO:0000256" key="2">
    <source>
        <dbReference type="ARBA" id="ARBA00022801"/>
    </source>
</evidence>
<dbReference type="PANTHER" id="PTHR43695">
    <property type="entry name" value="PUTATIVE (AFU_ORTHOLOGUE AFUA_2G17250)-RELATED"/>
    <property type="match status" value="1"/>
</dbReference>
<evidence type="ECO:0000313" key="6">
    <source>
        <dbReference type="Proteomes" id="UP000295345"/>
    </source>
</evidence>
<reference evidence="5 6" key="1">
    <citation type="submission" date="2019-03" db="EMBL/GenBank/DDBJ databases">
        <title>Draft genome sequences of novel Actinobacteria.</title>
        <authorList>
            <person name="Sahin N."/>
            <person name="Ay H."/>
            <person name="Saygin H."/>
        </authorList>
    </citation>
    <scope>NUCLEOTIDE SEQUENCE [LARGE SCALE GENOMIC DNA]</scope>
    <source>
        <strain evidence="5 6">DSM 41900</strain>
    </source>
</reference>
<organism evidence="5 6">
    <name type="scientific">Streptomyces hainanensis</name>
    <dbReference type="NCBI Taxonomy" id="402648"/>
    <lineage>
        <taxon>Bacteria</taxon>
        <taxon>Bacillati</taxon>
        <taxon>Actinomycetota</taxon>
        <taxon>Actinomycetes</taxon>
        <taxon>Kitasatosporales</taxon>
        <taxon>Streptomycetaceae</taxon>
        <taxon>Streptomyces</taxon>
    </lineage>
</organism>
<feature type="domain" description="SGNH hydrolase-type esterase" evidence="4">
    <location>
        <begin position="44"/>
        <end position="227"/>
    </location>
</feature>
<dbReference type="EMBL" id="SMKI01000008">
    <property type="protein sequence ID" value="TDC79991.1"/>
    <property type="molecule type" value="Genomic_DNA"/>
</dbReference>
<dbReference type="RefSeq" id="WP_132815726.1">
    <property type="nucleotide sequence ID" value="NZ_SMKI01000008.1"/>
</dbReference>
<accession>A0A4R4TPJ6</accession>
<dbReference type="InterPro" id="IPR013830">
    <property type="entry name" value="SGNH_hydro"/>
</dbReference>
<protein>
    <submittedName>
        <fullName evidence="5">Rhamnogalacturonan acetylesterase</fullName>
    </submittedName>
</protein>
<dbReference type="PROSITE" id="PS51318">
    <property type="entry name" value="TAT"/>
    <property type="match status" value="1"/>
</dbReference>
<feature type="chain" id="PRO_5020955541" evidence="3">
    <location>
        <begin position="28"/>
        <end position="267"/>
    </location>
</feature>
<dbReference type="Proteomes" id="UP000295345">
    <property type="component" value="Unassembled WGS sequence"/>
</dbReference>
<dbReference type="InterPro" id="IPR036514">
    <property type="entry name" value="SGNH_hydro_sf"/>
</dbReference>
<dbReference type="InterPro" id="IPR037459">
    <property type="entry name" value="RhgT-like"/>
</dbReference>
<evidence type="ECO:0000256" key="3">
    <source>
        <dbReference type="SAM" id="SignalP"/>
    </source>
</evidence>